<dbReference type="EMBL" id="LAZR01025924">
    <property type="protein sequence ID" value="KKL70351.1"/>
    <property type="molecule type" value="Genomic_DNA"/>
</dbReference>
<proteinExistence type="predicted"/>
<comment type="caution">
    <text evidence="1">The sequence shown here is derived from an EMBL/GenBank/DDBJ whole genome shotgun (WGS) entry which is preliminary data.</text>
</comment>
<dbReference type="SUPFAM" id="SSF53098">
    <property type="entry name" value="Ribonuclease H-like"/>
    <property type="match status" value="1"/>
</dbReference>
<gene>
    <name evidence="1" type="ORF">LCGC14_2105770</name>
</gene>
<name>A0A0F9EVW1_9ZZZZ</name>
<protein>
    <submittedName>
        <fullName evidence="1">Uncharacterized protein</fullName>
    </submittedName>
</protein>
<dbReference type="InterPro" id="IPR012337">
    <property type="entry name" value="RNaseH-like_sf"/>
</dbReference>
<dbReference type="AlphaFoldDB" id="A0A0F9EVW1"/>
<evidence type="ECO:0000313" key="1">
    <source>
        <dbReference type="EMBL" id="KKL70351.1"/>
    </source>
</evidence>
<reference evidence="1" key="1">
    <citation type="journal article" date="2015" name="Nature">
        <title>Complex archaea that bridge the gap between prokaryotes and eukaryotes.</title>
        <authorList>
            <person name="Spang A."/>
            <person name="Saw J.H."/>
            <person name="Jorgensen S.L."/>
            <person name="Zaremba-Niedzwiedzka K."/>
            <person name="Martijn J."/>
            <person name="Lind A.E."/>
            <person name="van Eijk R."/>
            <person name="Schleper C."/>
            <person name="Guy L."/>
            <person name="Ettema T.J."/>
        </authorList>
    </citation>
    <scope>NUCLEOTIDE SEQUENCE</scope>
</reference>
<sequence>MKSTDFTSWASEASILSVQTAPSKAAAQFMRTFTAPKNYKDATKIREYIESQKATFYEKAALDAMRAEIVVVGLHDVLTDDVGFFCLHTTADLDHHDLLLGGDHRVSLFTSEADLLQAVLSGLPKRLVGQALNSFHLPMLIRRCLYHGFEVPARFLPKPRYFDSYNCFDFCEAWSLGKTEDKYVSLENLALFFLPGHEPNELPLSVTDTTTLVNRFRKDPAATLADFALSLDFIQEIAPMLYIVRNHPIPDLK</sequence>
<organism evidence="1">
    <name type="scientific">marine sediment metagenome</name>
    <dbReference type="NCBI Taxonomy" id="412755"/>
    <lineage>
        <taxon>unclassified sequences</taxon>
        <taxon>metagenomes</taxon>
        <taxon>ecological metagenomes</taxon>
    </lineage>
</organism>
<accession>A0A0F9EVW1</accession>